<comment type="caution">
    <text evidence="2">The sequence shown here is derived from an EMBL/GenBank/DDBJ whole genome shotgun (WGS) entry which is preliminary data.</text>
</comment>
<dbReference type="EMBL" id="PDHS01000104">
    <property type="protein sequence ID" value="MQM29921.1"/>
    <property type="molecule type" value="Genomic_DNA"/>
</dbReference>
<dbReference type="CDD" id="cd02440">
    <property type="entry name" value="AdoMet_MTases"/>
    <property type="match status" value="1"/>
</dbReference>
<dbReference type="SUPFAM" id="SSF53335">
    <property type="entry name" value="S-adenosyl-L-methionine-dependent methyltransferases"/>
    <property type="match status" value="1"/>
</dbReference>
<organism evidence="2 3">
    <name type="scientific">Candidatus Accumulibacter phosphatis</name>
    <dbReference type="NCBI Taxonomy" id="327160"/>
    <lineage>
        <taxon>Bacteria</taxon>
        <taxon>Pseudomonadati</taxon>
        <taxon>Pseudomonadota</taxon>
        <taxon>Betaproteobacteria</taxon>
        <taxon>Candidatus Accumulibacter</taxon>
    </lineage>
</organism>
<proteinExistence type="predicted"/>
<dbReference type="InterPro" id="IPR013216">
    <property type="entry name" value="Methyltransf_11"/>
</dbReference>
<dbReference type="InterPro" id="IPR050508">
    <property type="entry name" value="Methyltransf_Superfamily"/>
</dbReference>
<dbReference type="Gene3D" id="3.40.50.150">
    <property type="entry name" value="Vaccinia Virus protein VP39"/>
    <property type="match status" value="1"/>
</dbReference>
<dbReference type="Proteomes" id="UP000342300">
    <property type="component" value="Unassembled WGS sequence"/>
</dbReference>
<protein>
    <recommendedName>
        <fullName evidence="1">Methyltransferase type 11 domain-containing protein</fullName>
    </recommendedName>
</protein>
<evidence type="ECO:0000313" key="3">
    <source>
        <dbReference type="Proteomes" id="UP000342300"/>
    </source>
</evidence>
<feature type="domain" description="Methyltransferase type 11" evidence="1">
    <location>
        <begin position="91"/>
        <end position="178"/>
    </location>
</feature>
<evidence type="ECO:0000313" key="2">
    <source>
        <dbReference type="EMBL" id="MQM29921.1"/>
    </source>
</evidence>
<name>A0A6A7RQS0_9PROT</name>
<gene>
    <name evidence="2" type="ORF">CRU78_04975</name>
</gene>
<sequence length="317" mass="36744">MAFFRFSWKRFMIKTTRAKFLRPPLEVVDAVPVFSPPDRYVDNYQHIASDHVKAMESTGHNPFIDESLWLELEESTRVLVDKYVPDGARVLDVGVGLGRLLGSMDRLQRFGIDISMDYLKRAREKGFEVAFSKIEDMPYENDHFDALVTCDVLEHVIDLHACCLQLLRVLKPGGLLILRVPYLDDMNAYLDESLPYEFIHLRSFDVPSLRILFSKIHGMRYQEHTFSAPYLKDGLFRLKLFPRDSKVARLAREANSPDHPLWILRNVAELCHEDYRDWVYSLQKSHPALLREMLPELADGLEVNMVFKKAGVANETD</sequence>
<dbReference type="PANTHER" id="PTHR42912">
    <property type="entry name" value="METHYLTRANSFERASE"/>
    <property type="match status" value="1"/>
</dbReference>
<reference evidence="2 3" key="1">
    <citation type="submission" date="2017-09" db="EMBL/GenBank/DDBJ databases">
        <title>Metagenomic Analysis Reveals Denitrifying Candidatus Accumulibacter and Flanking Population as a Source of N2O.</title>
        <authorList>
            <person name="Gao H."/>
            <person name="Mao Y."/>
            <person name="Zhao X."/>
            <person name="Liu W.-T."/>
            <person name="Zhang T."/>
            <person name="Wells G."/>
        </authorList>
    </citation>
    <scope>NUCLEOTIDE SEQUENCE [LARGE SCALE GENOMIC DNA]</scope>
    <source>
        <strain evidence="2">CANDO_2_IC</strain>
    </source>
</reference>
<accession>A0A6A7RQS0</accession>
<evidence type="ECO:0000259" key="1">
    <source>
        <dbReference type="Pfam" id="PF08241"/>
    </source>
</evidence>
<dbReference type="AlphaFoldDB" id="A0A6A7RQS0"/>
<dbReference type="Pfam" id="PF08241">
    <property type="entry name" value="Methyltransf_11"/>
    <property type="match status" value="1"/>
</dbReference>
<dbReference type="PANTHER" id="PTHR42912:SF80">
    <property type="entry name" value="METHYLTRANSFERASE DOMAIN-CONTAINING PROTEIN"/>
    <property type="match status" value="1"/>
</dbReference>
<dbReference type="InterPro" id="IPR029063">
    <property type="entry name" value="SAM-dependent_MTases_sf"/>
</dbReference>
<dbReference type="GO" id="GO:0008757">
    <property type="term" value="F:S-adenosylmethionine-dependent methyltransferase activity"/>
    <property type="evidence" value="ECO:0007669"/>
    <property type="project" value="InterPro"/>
</dbReference>